<dbReference type="GO" id="GO:0047372">
    <property type="term" value="F:monoacylglycerol lipase activity"/>
    <property type="evidence" value="ECO:0007669"/>
    <property type="project" value="TreeGrafter"/>
</dbReference>
<dbReference type="InterPro" id="IPR029058">
    <property type="entry name" value="AB_hydrolase_fold"/>
</dbReference>
<dbReference type="CDD" id="cd06849">
    <property type="entry name" value="lipoyl_domain"/>
    <property type="match status" value="1"/>
</dbReference>
<dbReference type="OrthoDB" id="9804723at2"/>
<dbReference type="Proteomes" id="UP000019760">
    <property type="component" value="Unassembled WGS sequence"/>
</dbReference>
<dbReference type="Gene3D" id="3.40.50.1820">
    <property type="entry name" value="alpha/beta hydrolase"/>
    <property type="match status" value="1"/>
</dbReference>
<dbReference type="InterPro" id="IPR050266">
    <property type="entry name" value="AB_hydrolase_sf"/>
</dbReference>
<evidence type="ECO:0000313" key="2">
    <source>
        <dbReference type="EMBL" id="GAJ29541.1"/>
    </source>
</evidence>
<organism evidence="2 3">
    <name type="scientific">Acidomonas methanolica NBRC 104435</name>
    <dbReference type="NCBI Taxonomy" id="1231351"/>
    <lineage>
        <taxon>Bacteria</taxon>
        <taxon>Pseudomonadati</taxon>
        <taxon>Pseudomonadota</taxon>
        <taxon>Alphaproteobacteria</taxon>
        <taxon>Acetobacterales</taxon>
        <taxon>Acetobacteraceae</taxon>
        <taxon>Acidomonas</taxon>
    </lineage>
</organism>
<dbReference type="InterPro" id="IPR000073">
    <property type="entry name" value="AB_hydrolase_1"/>
</dbReference>
<protein>
    <submittedName>
        <fullName evidence="2">Branched-chain alpha-keto acid dehydrogenase subunit E2</fullName>
    </submittedName>
</protein>
<dbReference type="RefSeq" id="WP_042059583.1">
    <property type="nucleotide sequence ID" value="NZ_BAND01000065.1"/>
</dbReference>
<dbReference type="NCBIfam" id="NF011457">
    <property type="entry name" value="PRK14875.1"/>
    <property type="match status" value="1"/>
</dbReference>
<dbReference type="SUPFAM" id="SSF51230">
    <property type="entry name" value="Single hybrid motif"/>
    <property type="match status" value="1"/>
</dbReference>
<proteinExistence type="predicted"/>
<name>A0A023D6V9_ACIMT</name>
<reference evidence="2 3" key="2">
    <citation type="journal article" date="2014" name="FEMS Microbiol. Lett.">
        <title>Draft genomic DNA sequence of the facultatively methylotrophic bacterium Acidomonas methanolica type strain MB58.</title>
        <authorList>
            <person name="Higashiura N."/>
            <person name="Hadano H."/>
            <person name="Hirakawa H."/>
            <person name="Matsutani M."/>
            <person name="Takabe S."/>
            <person name="Matsushita K."/>
            <person name="Azuma Y."/>
        </authorList>
    </citation>
    <scope>NUCLEOTIDE SEQUENCE [LARGE SCALE GENOMIC DNA]</scope>
    <source>
        <strain evidence="2 3">MB58</strain>
    </source>
</reference>
<gene>
    <name evidence="2" type="ORF">Amme_065_007</name>
</gene>
<sequence>MAGTIIPVTMPKFGLAMTEGKIAGWLAHPGDDISAGAELAEIETTKITNVYESPASGILRRQVASEGETLPVGALIGVLAEGEVTDDEIDSFVTTFQSEMATTGNDDKADGAVMPEIVTVGSRRIRVQDAGKGADGAPLLLIHGFGGDLTNWMMTQGGLAGQVRVISFDLPGHGESTKDVGDGSPATLAAITNDLLDTLGLARVHVAGHSLGGAVALELAKIAPSRVASLTLVAPAGLGDTINEAFIDGFINADRRKTLEPVLQMLVHDKALISRQMVDGIIRFKRLDGAMAALNAIARASFENGRQKENLRGVLERFDGRVSVIWGAEDEILPVSGAEGLPAKVAVHVLPDTGHMPQLERSAEVNDLLTATISA</sequence>
<keyword evidence="3" id="KW-1185">Reference proteome</keyword>
<dbReference type="Pfam" id="PF00561">
    <property type="entry name" value="Abhydrolase_1"/>
    <property type="match status" value="1"/>
</dbReference>
<dbReference type="PANTHER" id="PTHR43798">
    <property type="entry name" value="MONOACYLGLYCEROL LIPASE"/>
    <property type="match status" value="1"/>
</dbReference>
<dbReference type="PANTHER" id="PTHR43798:SF5">
    <property type="entry name" value="MONOACYLGLYCEROL LIPASE ABHD6"/>
    <property type="match status" value="1"/>
</dbReference>
<dbReference type="Pfam" id="PF00364">
    <property type="entry name" value="Biotin_lipoyl"/>
    <property type="match status" value="1"/>
</dbReference>
<evidence type="ECO:0000313" key="3">
    <source>
        <dbReference type="Proteomes" id="UP000019760"/>
    </source>
</evidence>
<dbReference type="InterPro" id="IPR000089">
    <property type="entry name" value="Biotin_lipoyl"/>
</dbReference>
<reference evidence="3" key="1">
    <citation type="journal article" date="2014" name="FEMS Microbiol. Lett.">
        <title>Draft Genomic DNA Sequence of the Facultatively Methylotrophic Bacterium Acidomonas methanolica type strain MB58.</title>
        <authorList>
            <person name="Higashiura N."/>
            <person name="Hadano H."/>
            <person name="Hirakawa H."/>
            <person name="Matsutani M."/>
            <person name="Takabe S."/>
            <person name="Matsushita K."/>
            <person name="Azuma Y."/>
        </authorList>
    </citation>
    <scope>NUCLEOTIDE SEQUENCE [LARGE SCALE GENOMIC DNA]</scope>
    <source>
        <strain evidence="3">MB58</strain>
    </source>
</reference>
<dbReference type="GO" id="GO:0046464">
    <property type="term" value="P:acylglycerol catabolic process"/>
    <property type="evidence" value="ECO:0007669"/>
    <property type="project" value="TreeGrafter"/>
</dbReference>
<dbReference type="PROSITE" id="PS50968">
    <property type="entry name" value="BIOTINYL_LIPOYL"/>
    <property type="match status" value="1"/>
</dbReference>
<comment type="caution">
    <text evidence="2">The sequence shown here is derived from an EMBL/GenBank/DDBJ whole genome shotgun (WGS) entry which is preliminary data.</text>
</comment>
<dbReference type="PRINTS" id="PR00111">
    <property type="entry name" value="ABHYDROLASE"/>
</dbReference>
<feature type="domain" description="Lipoyl-binding" evidence="1">
    <location>
        <begin position="5"/>
        <end position="80"/>
    </location>
</feature>
<dbReference type="SUPFAM" id="SSF53474">
    <property type="entry name" value="alpha/beta-Hydrolases"/>
    <property type="match status" value="1"/>
</dbReference>
<accession>A0A023D6V9</accession>
<dbReference type="GO" id="GO:0016020">
    <property type="term" value="C:membrane"/>
    <property type="evidence" value="ECO:0007669"/>
    <property type="project" value="TreeGrafter"/>
</dbReference>
<dbReference type="Gene3D" id="2.40.50.100">
    <property type="match status" value="1"/>
</dbReference>
<dbReference type="EMBL" id="BAND01000065">
    <property type="protein sequence ID" value="GAJ29541.1"/>
    <property type="molecule type" value="Genomic_DNA"/>
</dbReference>
<dbReference type="InterPro" id="IPR011053">
    <property type="entry name" value="Single_hybrid_motif"/>
</dbReference>
<dbReference type="AlphaFoldDB" id="A0A023D6V9"/>
<evidence type="ECO:0000259" key="1">
    <source>
        <dbReference type="PROSITE" id="PS50968"/>
    </source>
</evidence>